<dbReference type="Proteomes" id="UP000531594">
    <property type="component" value="Unassembled WGS sequence"/>
</dbReference>
<sequence>MKNWNQLFIRQGFIVKEIDINCFDCKKETEENLTFLKESLEKLEVSFSITNGILTIHSDSVKELEWLNVVDYKGRGLGGNLWFRSENEEPKIRELDTYISGIIRQLNRLGLFTEGSCDGHGQRFASVHFKRGLAMEKVEKLFHILAGKKVRIHNQRAVFTFDRAELLDVAENMQVIKKEWLDENVDYIKKQLFFYQLEQLLSIDGVSGNEESVRQYVFENLSPFVDHITVDQSGNILALKKYRNGNGPTILLNAHLDTVEPFEIGRTIIKNDNIWSSSKGILGADDRAGVAVLLEAAKSLFHSTFNGTVKYIFTVKEEIGLVGASEVNDYFLWDVDTAIVADRRGKGDIVTSCAGFIPFCDEAYGQWIENVSKEKGLSQWKCTSGGLSDTRIWAEHGIQSVNLSVGYNHEHTEEEYLDINACYQTVQLLHAYFEKSLELCRFLKVMNRERVS</sequence>
<evidence type="ECO:0000256" key="2">
    <source>
        <dbReference type="ARBA" id="ARBA00022801"/>
    </source>
</evidence>
<dbReference type="PROSITE" id="PS00758">
    <property type="entry name" value="ARGE_DAPE_CPG2_1"/>
    <property type="match status" value="1"/>
</dbReference>
<dbReference type="InterPro" id="IPR001261">
    <property type="entry name" value="ArgE/DapE_CS"/>
</dbReference>
<dbReference type="Gene3D" id="3.40.630.10">
    <property type="entry name" value="Zn peptidases"/>
    <property type="match status" value="1"/>
</dbReference>
<evidence type="ECO:0008006" key="5">
    <source>
        <dbReference type="Google" id="ProtNLM"/>
    </source>
</evidence>
<dbReference type="Pfam" id="PF05343">
    <property type="entry name" value="Peptidase_M42"/>
    <property type="match status" value="1"/>
</dbReference>
<dbReference type="AlphaFoldDB" id="A0A7X0HVS5"/>
<dbReference type="RefSeq" id="WP_184530065.1">
    <property type="nucleotide sequence ID" value="NZ_JACHGK010000029.1"/>
</dbReference>
<keyword evidence="4" id="KW-1185">Reference proteome</keyword>
<gene>
    <name evidence="3" type="ORF">HNR53_004497</name>
</gene>
<evidence type="ECO:0000313" key="4">
    <source>
        <dbReference type="Proteomes" id="UP000531594"/>
    </source>
</evidence>
<dbReference type="GO" id="GO:0016787">
    <property type="term" value="F:hydrolase activity"/>
    <property type="evidence" value="ECO:0007669"/>
    <property type="project" value="UniProtKB-KW"/>
</dbReference>
<evidence type="ECO:0000256" key="1">
    <source>
        <dbReference type="ARBA" id="ARBA00022723"/>
    </source>
</evidence>
<dbReference type="SUPFAM" id="SSF53187">
    <property type="entry name" value="Zn-dependent exopeptidases"/>
    <property type="match status" value="1"/>
</dbReference>
<accession>A0A7X0HVS5</accession>
<dbReference type="PANTHER" id="PTHR32481:SF0">
    <property type="entry name" value="AMINOPEPTIDASE YPDE-RELATED"/>
    <property type="match status" value="1"/>
</dbReference>
<keyword evidence="2" id="KW-0378">Hydrolase</keyword>
<dbReference type="InterPro" id="IPR008007">
    <property type="entry name" value="Peptidase_M42"/>
</dbReference>
<name>A0A7X0HVS5_9BACI</name>
<organism evidence="3 4">
    <name type="scientific">Bacillus benzoevorans</name>
    <dbReference type="NCBI Taxonomy" id="1456"/>
    <lineage>
        <taxon>Bacteria</taxon>
        <taxon>Bacillati</taxon>
        <taxon>Bacillota</taxon>
        <taxon>Bacilli</taxon>
        <taxon>Bacillales</taxon>
        <taxon>Bacillaceae</taxon>
        <taxon>Bacillus</taxon>
    </lineage>
</organism>
<comment type="caution">
    <text evidence="3">The sequence shown here is derived from an EMBL/GenBank/DDBJ whole genome shotgun (WGS) entry which is preliminary data.</text>
</comment>
<evidence type="ECO:0000313" key="3">
    <source>
        <dbReference type="EMBL" id="MBB6447787.1"/>
    </source>
</evidence>
<protein>
    <recommendedName>
        <fullName evidence="5">M20/M25/M40 family metallo-hydrolase</fullName>
    </recommendedName>
</protein>
<proteinExistence type="predicted"/>
<dbReference type="EMBL" id="JACHGK010000029">
    <property type="protein sequence ID" value="MBB6447787.1"/>
    <property type="molecule type" value="Genomic_DNA"/>
</dbReference>
<dbReference type="InterPro" id="IPR051464">
    <property type="entry name" value="Peptidase_M42_aminopept"/>
</dbReference>
<dbReference type="GO" id="GO:0046872">
    <property type="term" value="F:metal ion binding"/>
    <property type="evidence" value="ECO:0007669"/>
    <property type="project" value="UniProtKB-KW"/>
</dbReference>
<keyword evidence="1" id="KW-0479">Metal-binding</keyword>
<dbReference type="PANTHER" id="PTHR32481">
    <property type="entry name" value="AMINOPEPTIDASE"/>
    <property type="match status" value="1"/>
</dbReference>
<reference evidence="3 4" key="1">
    <citation type="submission" date="2020-08" db="EMBL/GenBank/DDBJ databases">
        <title>Genomic Encyclopedia of Type Strains, Phase IV (KMG-IV): sequencing the most valuable type-strain genomes for metagenomic binning, comparative biology and taxonomic classification.</title>
        <authorList>
            <person name="Goeker M."/>
        </authorList>
    </citation>
    <scope>NUCLEOTIDE SEQUENCE [LARGE SCALE GENOMIC DNA]</scope>
    <source>
        <strain evidence="3 4">DSM 5391</strain>
    </source>
</reference>